<feature type="chain" id="PRO_5038764073" description="Haemophore haem-binding domain-containing protein" evidence="2">
    <location>
        <begin position="20"/>
        <end position="142"/>
    </location>
</feature>
<organism evidence="3 4">
    <name type="scientific">Mycobacterium scrofulaceum</name>
    <dbReference type="NCBI Taxonomy" id="1783"/>
    <lineage>
        <taxon>Bacteria</taxon>
        <taxon>Bacillati</taxon>
        <taxon>Actinomycetota</taxon>
        <taxon>Actinomycetes</taxon>
        <taxon>Mycobacteriales</taxon>
        <taxon>Mycobacteriaceae</taxon>
        <taxon>Mycobacterium</taxon>
    </lineage>
</organism>
<keyword evidence="4" id="KW-1185">Reference proteome</keyword>
<dbReference type="Proteomes" id="UP000192601">
    <property type="component" value="Unassembled WGS sequence"/>
</dbReference>
<proteinExistence type="predicted"/>
<evidence type="ECO:0000313" key="4">
    <source>
        <dbReference type="Proteomes" id="UP000192601"/>
    </source>
</evidence>
<evidence type="ECO:0000256" key="2">
    <source>
        <dbReference type="SAM" id="SignalP"/>
    </source>
</evidence>
<comment type="caution">
    <text evidence="3">The sequence shown here is derived from an EMBL/GenBank/DDBJ whole genome shotgun (WGS) entry which is preliminary data.</text>
</comment>
<gene>
    <name evidence="3" type="ORF">BST44_10990</name>
</gene>
<keyword evidence="2" id="KW-0732">Signal</keyword>
<evidence type="ECO:0000313" key="3">
    <source>
        <dbReference type="EMBL" id="ORB74134.1"/>
    </source>
</evidence>
<name>A0A1X0KGG6_MYCSC</name>
<sequence length="142" mass="14750">MRRVRTTCAGLVAIAIAAAGCSNDSSSSASSSSQSPTSTSRAPAASPSPTTPASSSAQAQSFDQSTCLDISFAKDNLMVANNPEKARRYADTLEKYGPPDTVKAAIEHFVTTGGAQPDDADLNSNRDLITNWVKQACPNVNP</sequence>
<dbReference type="AlphaFoldDB" id="A0A1X0KGG6"/>
<evidence type="ECO:0008006" key="5">
    <source>
        <dbReference type="Google" id="ProtNLM"/>
    </source>
</evidence>
<dbReference type="PROSITE" id="PS51257">
    <property type="entry name" value="PROKAR_LIPOPROTEIN"/>
    <property type="match status" value="1"/>
</dbReference>
<feature type="signal peptide" evidence="2">
    <location>
        <begin position="1"/>
        <end position="19"/>
    </location>
</feature>
<evidence type="ECO:0000256" key="1">
    <source>
        <dbReference type="SAM" id="MobiDB-lite"/>
    </source>
</evidence>
<feature type="region of interest" description="Disordered" evidence="1">
    <location>
        <begin position="21"/>
        <end position="61"/>
    </location>
</feature>
<dbReference type="OrthoDB" id="4745763at2"/>
<protein>
    <recommendedName>
        <fullName evidence="5">Haemophore haem-binding domain-containing protein</fullName>
    </recommendedName>
</protein>
<dbReference type="RefSeq" id="WP_083177142.1">
    <property type="nucleotide sequence ID" value="NZ_MVIJ01000013.1"/>
</dbReference>
<accession>A0A1X0KGG6</accession>
<reference evidence="3 4" key="1">
    <citation type="submission" date="2017-02" db="EMBL/GenBank/DDBJ databases">
        <title>The new phylogeny of genus Mycobacterium.</title>
        <authorList>
            <person name="Tortoli E."/>
            <person name="Trovato A."/>
            <person name="Cirillo D.M."/>
        </authorList>
    </citation>
    <scope>NUCLEOTIDE SEQUENCE [LARGE SCALE GENOMIC DNA]</scope>
    <source>
        <strain evidence="3 4">DSM 43992</strain>
    </source>
</reference>
<dbReference type="EMBL" id="MVIJ01000013">
    <property type="protein sequence ID" value="ORB74134.1"/>
    <property type="molecule type" value="Genomic_DNA"/>
</dbReference>